<dbReference type="AlphaFoldDB" id="A0A8J2KLK9"/>
<evidence type="ECO:0000259" key="2">
    <source>
        <dbReference type="PROSITE" id="PS51416"/>
    </source>
</evidence>
<evidence type="ECO:0000313" key="3">
    <source>
        <dbReference type="EMBL" id="CAG7819263.1"/>
    </source>
</evidence>
<reference evidence="3" key="1">
    <citation type="submission" date="2021-06" db="EMBL/GenBank/DDBJ databases">
        <authorList>
            <person name="Hodson N. C."/>
            <person name="Mongue J. A."/>
            <person name="Jaron S. K."/>
        </authorList>
    </citation>
    <scope>NUCLEOTIDE SEQUENCE</scope>
</reference>
<feature type="region of interest" description="Disordered" evidence="1">
    <location>
        <begin position="1"/>
        <end position="22"/>
    </location>
</feature>
<keyword evidence="4" id="KW-1185">Reference proteome</keyword>
<sequence length="424" mass="47259">VGTRVVRGTDWKRDDQDGTPPGEGQVISLDVHGLPGIVKVKLTSGKTNYYRMEGPGKYDLKLVECSLTIKDPTKLDCLKSNAPKPSGSEMASRLKFGTLVVRGADWKYSNQNGNPPGLVTSTISETGWKDFQIKNLKWKNFYPTLNYNWRNNHRASRSYGIKLTNYSKSTLLRPSYFVPPDGGDKCRLPSCIDVGKSKAICFQGRGETCSFLLSFDIGTTSLCLIIYGVVFDWNRLAGSNYCQLGIGISASDLPMVESLYDTWRLNSFLPYDWVKSIHGVTCLMELGNGLDVPIKLRGCMSCERSRMLTEVPPLGLEMFCLTGKMSIEATFAYEIESTDLGLLIAVKAGENENKFAAVFHPVSEIMFDADLDKLLNPDMWGYLLNQKFTHAKGGEQIIQTRNIRANVTMTEGQKSQVKIRLYAV</sequence>
<evidence type="ECO:0000256" key="1">
    <source>
        <dbReference type="SAM" id="MobiDB-lite"/>
    </source>
</evidence>
<feature type="non-terminal residue" evidence="3">
    <location>
        <position position="1"/>
    </location>
</feature>
<gene>
    <name evidence="3" type="ORF">AFUS01_LOCUS29724</name>
</gene>
<comment type="caution">
    <text evidence="3">The sequence shown here is derived from an EMBL/GenBank/DDBJ whole genome shotgun (WGS) entry which is preliminary data.</text>
</comment>
<feature type="compositionally biased region" description="Basic and acidic residues" evidence="1">
    <location>
        <begin position="7"/>
        <end position="16"/>
    </location>
</feature>
<dbReference type="InterPro" id="IPR010606">
    <property type="entry name" value="Mib_Herc2"/>
</dbReference>
<organism evidence="3 4">
    <name type="scientific">Allacma fusca</name>
    <dbReference type="NCBI Taxonomy" id="39272"/>
    <lineage>
        <taxon>Eukaryota</taxon>
        <taxon>Metazoa</taxon>
        <taxon>Ecdysozoa</taxon>
        <taxon>Arthropoda</taxon>
        <taxon>Hexapoda</taxon>
        <taxon>Collembola</taxon>
        <taxon>Symphypleona</taxon>
        <taxon>Sminthuridae</taxon>
        <taxon>Allacma</taxon>
    </lineage>
</organism>
<dbReference type="GO" id="GO:0046872">
    <property type="term" value="F:metal ion binding"/>
    <property type="evidence" value="ECO:0007669"/>
    <property type="project" value="InterPro"/>
</dbReference>
<dbReference type="GO" id="GO:0016567">
    <property type="term" value="P:protein ubiquitination"/>
    <property type="evidence" value="ECO:0007669"/>
    <property type="project" value="InterPro"/>
</dbReference>
<dbReference type="PROSITE" id="PS51416">
    <property type="entry name" value="MIB_HERC2"/>
    <property type="match status" value="1"/>
</dbReference>
<accession>A0A8J2KLK9</accession>
<feature type="domain" description="MIB/HERC2" evidence="2">
    <location>
        <begin position="1"/>
        <end position="66"/>
    </location>
</feature>
<protein>
    <recommendedName>
        <fullName evidence="2">MIB/HERC2 domain-containing protein</fullName>
    </recommendedName>
</protein>
<dbReference type="GO" id="GO:0004842">
    <property type="term" value="F:ubiquitin-protein transferase activity"/>
    <property type="evidence" value="ECO:0007669"/>
    <property type="project" value="InterPro"/>
</dbReference>
<name>A0A8J2KLK9_9HEXA</name>
<dbReference type="Pfam" id="PF06701">
    <property type="entry name" value="MIB_HERC2"/>
    <property type="match status" value="1"/>
</dbReference>
<dbReference type="OrthoDB" id="239701at2759"/>
<evidence type="ECO:0000313" key="4">
    <source>
        <dbReference type="Proteomes" id="UP000708208"/>
    </source>
</evidence>
<dbReference type="EMBL" id="CAJVCH010444213">
    <property type="protein sequence ID" value="CAG7819263.1"/>
    <property type="molecule type" value="Genomic_DNA"/>
</dbReference>
<proteinExistence type="predicted"/>
<dbReference type="Proteomes" id="UP000708208">
    <property type="component" value="Unassembled WGS sequence"/>
</dbReference>